<name>A0ABT5L8V9_9MOLU</name>
<evidence type="ECO:0000313" key="2">
    <source>
        <dbReference type="EMBL" id="MDC9032054.1"/>
    </source>
</evidence>
<dbReference type="EMBL" id="JANHJP010000004">
    <property type="protein sequence ID" value="MDC9032054.1"/>
    <property type="molecule type" value="Genomic_DNA"/>
</dbReference>
<organism evidence="2 3">
    <name type="scientific">Columbia Basin potato purple top phytoplasma</name>
    <dbReference type="NCBI Taxonomy" id="307134"/>
    <lineage>
        <taxon>Bacteria</taxon>
        <taxon>Bacillati</taxon>
        <taxon>Mycoplasmatota</taxon>
        <taxon>Mollicutes</taxon>
        <taxon>Acholeplasmatales</taxon>
        <taxon>Acholeplasmataceae</taxon>
        <taxon>Candidatus Phytoplasma</taxon>
        <taxon>16SrVI (Clover proliferation group)</taxon>
    </lineage>
</organism>
<keyword evidence="1" id="KW-0472">Membrane</keyword>
<dbReference type="Proteomes" id="UP001221763">
    <property type="component" value="Unassembled WGS sequence"/>
</dbReference>
<evidence type="ECO:0000256" key="1">
    <source>
        <dbReference type="SAM" id="Phobius"/>
    </source>
</evidence>
<reference evidence="2 3" key="1">
    <citation type="journal article" date="2023" name="Plant">
        <title>Draft Genome Sequence Resource of CBPPT1, a 'Candidatus Phytoplasma trifolii'-Related Strain Associated with Potato Purple Top Disease in the Columbia Basin, U.S.A.</title>
        <authorList>
            <person name="Wei W."/>
            <person name="Shao J."/>
            <person name="Bottner-Parker K.D."/>
            <person name="Zhao Y."/>
        </authorList>
    </citation>
    <scope>NUCLEOTIDE SEQUENCE [LARGE SCALE GENOMIC DNA]</scope>
    <source>
        <strain evidence="2 3">CBPPT1</strain>
    </source>
</reference>
<comment type="caution">
    <text evidence="2">The sequence shown here is derived from an EMBL/GenBank/DDBJ whole genome shotgun (WGS) entry which is preliminary data.</text>
</comment>
<feature type="transmembrane region" description="Helical" evidence="1">
    <location>
        <begin position="6"/>
        <end position="26"/>
    </location>
</feature>
<keyword evidence="3" id="KW-1185">Reference proteome</keyword>
<keyword evidence="1" id="KW-1133">Transmembrane helix</keyword>
<proteinExistence type="predicted"/>
<protein>
    <submittedName>
        <fullName evidence="2">Uncharacterized protein</fullName>
    </submittedName>
</protein>
<gene>
    <name evidence="2" type="ORF">M8044_000275</name>
</gene>
<accession>A0ABT5L8V9</accession>
<evidence type="ECO:0000313" key="3">
    <source>
        <dbReference type="Proteomes" id="UP001221763"/>
    </source>
</evidence>
<sequence>MYFISFIFKKIYHLVYFPYFYIFSLFKKSS</sequence>
<keyword evidence="1" id="KW-0812">Transmembrane</keyword>